<protein>
    <submittedName>
        <fullName evidence="1">Uncharacterized protein</fullName>
    </submittedName>
</protein>
<dbReference type="Proteomes" id="UP000615446">
    <property type="component" value="Unassembled WGS sequence"/>
</dbReference>
<evidence type="ECO:0000313" key="2">
    <source>
        <dbReference type="Proteomes" id="UP000615446"/>
    </source>
</evidence>
<comment type="caution">
    <text evidence="1">The sequence shown here is derived from an EMBL/GenBank/DDBJ whole genome shotgun (WGS) entry which is preliminary data.</text>
</comment>
<dbReference type="OrthoDB" id="2320573at2759"/>
<name>A0A8H3LLK8_9GLOM</name>
<gene>
    <name evidence="1" type="ORF">RCL2_001515500</name>
</gene>
<reference evidence="1" key="1">
    <citation type="submission" date="2019-10" db="EMBL/GenBank/DDBJ databases">
        <title>Conservation and host-specific expression of non-tandemly repeated heterogenous ribosome RNA gene in arbuscular mycorrhizal fungi.</title>
        <authorList>
            <person name="Maeda T."/>
            <person name="Kobayashi Y."/>
            <person name="Nakagawa T."/>
            <person name="Ezawa T."/>
            <person name="Yamaguchi K."/>
            <person name="Bino T."/>
            <person name="Nishimoto Y."/>
            <person name="Shigenobu S."/>
            <person name="Kawaguchi M."/>
        </authorList>
    </citation>
    <scope>NUCLEOTIDE SEQUENCE</scope>
    <source>
        <strain evidence="1">HR1</strain>
    </source>
</reference>
<organism evidence="1 2">
    <name type="scientific">Rhizophagus clarus</name>
    <dbReference type="NCBI Taxonomy" id="94130"/>
    <lineage>
        <taxon>Eukaryota</taxon>
        <taxon>Fungi</taxon>
        <taxon>Fungi incertae sedis</taxon>
        <taxon>Mucoromycota</taxon>
        <taxon>Glomeromycotina</taxon>
        <taxon>Glomeromycetes</taxon>
        <taxon>Glomerales</taxon>
        <taxon>Glomeraceae</taxon>
        <taxon>Rhizophagus</taxon>
    </lineage>
</organism>
<accession>A0A8H3LLK8</accession>
<dbReference type="EMBL" id="BLAL01000176">
    <property type="protein sequence ID" value="GES88186.1"/>
    <property type="molecule type" value="Genomic_DNA"/>
</dbReference>
<sequence>MAIIAVEGQHCCIEFNFETYVKLLHRFRDHEELIATLNFISDTGFRKSYYGNGIYVLKLSGNESISTNRILNINYTSYRGGVRAVGMSIRGRHPLLTLQIIEVYDENIRSEKEDYNRSLGRLINPDPFAIYSGFTFGRPCNISLIYEPNPLPNPHVLFHLQ</sequence>
<evidence type="ECO:0000313" key="1">
    <source>
        <dbReference type="EMBL" id="GES88186.1"/>
    </source>
</evidence>
<proteinExistence type="predicted"/>
<dbReference type="AlphaFoldDB" id="A0A8H3LLK8"/>